<dbReference type="GO" id="GO:0043571">
    <property type="term" value="P:maintenance of CRISPR repeat elements"/>
    <property type="evidence" value="ECO:0007669"/>
    <property type="project" value="UniProtKB-UniRule"/>
</dbReference>
<reference evidence="9 10" key="1">
    <citation type="journal article" date="2016" name="Nat. Commun.">
        <title>Thousands of microbial genomes shed light on interconnected biogeochemical processes in an aquifer system.</title>
        <authorList>
            <person name="Anantharaman K."/>
            <person name="Brown C.T."/>
            <person name="Hug L.A."/>
            <person name="Sharon I."/>
            <person name="Castelle C.J."/>
            <person name="Probst A.J."/>
            <person name="Thomas B.C."/>
            <person name="Singh A."/>
            <person name="Wilkins M.J."/>
            <person name="Karaoz U."/>
            <person name="Brodie E.L."/>
            <person name="Williams K.H."/>
            <person name="Hubbard S.S."/>
            <person name="Banfield J.F."/>
        </authorList>
    </citation>
    <scope>NUCLEOTIDE SEQUENCE [LARGE SCALE GENOMIC DNA]</scope>
</reference>
<evidence type="ECO:0000313" key="9">
    <source>
        <dbReference type="EMBL" id="OHA60815.1"/>
    </source>
</evidence>
<dbReference type="EMBL" id="MHTL01000008">
    <property type="protein sequence ID" value="OHA60815.1"/>
    <property type="molecule type" value="Genomic_DNA"/>
</dbReference>
<evidence type="ECO:0000256" key="1">
    <source>
        <dbReference type="ARBA" id="ARBA00022722"/>
    </source>
</evidence>
<evidence type="ECO:0000313" key="10">
    <source>
        <dbReference type="Proteomes" id="UP000177090"/>
    </source>
</evidence>
<evidence type="ECO:0000259" key="8">
    <source>
        <dbReference type="Pfam" id="PF20803"/>
    </source>
</evidence>
<dbReference type="STRING" id="1802440.A2569_02590"/>
<sequence>MKKKVLLLIFSGIALSLSRSPRGYFKIIGHLRREWKSVDHRYLLMIIREFKEHRLIDYRESEDGTISLVLTERGRERTLSFQLDTMEIPHPVRWDGLWRIVFFDIPEKFRERRDAFRNFLKQLGFIEIQKSVWVHPYPCKDQIDFAIEVFEVRVHARYGELATFTLEEELLARFHLKKPAGDIQKR</sequence>
<dbReference type="Proteomes" id="UP000177090">
    <property type="component" value="Unassembled WGS sequence"/>
</dbReference>
<dbReference type="InterPro" id="IPR021127">
    <property type="entry name" value="CRISPR_associated_Cas2"/>
</dbReference>
<dbReference type="InterPro" id="IPR048846">
    <property type="entry name" value="PaaX-like_central"/>
</dbReference>
<protein>
    <recommendedName>
        <fullName evidence="7">CRISPR-associated endoribonuclease Cas2</fullName>
        <ecNumber evidence="7">3.1.-.-</ecNumber>
    </recommendedName>
</protein>
<dbReference type="AlphaFoldDB" id="A0A1G2QJM9"/>
<evidence type="ECO:0000256" key="3">
    <source>
        <dbReference type="ARBA" id="ARBA00022759"/>
    </source>
</evidence>
<evidence type="ECO:0000256" key="5">
    <source>
        <dbReference type="ARBA" id="ARBA00022842"/>
    </source>
</evidence>
<comment type="function">
    <text evidence="7">CRISPR (clustered regularly interspaced short palindromic repeat), is an adaptive immune system that provides protection against mobile genetic elements (viruses, transposable elements and conjugative plasmids). CRISPR clusters contain sequences complementary to antecedent mobile elements and target invading nucleic acids. CRISPR clusters are transcribed and processed into CRISPR RNA (crRNA). Functions as a ssRNA-specific endoribonuclease. Involved in the integration of spacer DNA into the CRISPR cassette.</text>
</comment>
<dbReference type="GO" id="GO:0046872">
    <property type="term" value="F:metal ion binding"/>
    <property type="evidence" value="ECO:0007669"/>
    <property type="project" value="UniProtKB-UniRule"/>
</dbReference>
<dbReference type="GO" id="GO:0004521">
    <property type="term" value="F:RNA endonuclease activity"/>
    <property type="evidence" value="ECO:0007669"/>
    <property type="project" value="InterPro"/>
</dbReference>
<comment type="similarity">
    <text evidence="7">Belongs to the CRISPR-associated endoribonuclease Cas2 protein family.</text>
</comment>
<evidence type="ECO:0000256" key="2">
    <source>
        <dbReference type="ARBA" id="ARBA00022723"/>
    </source>
</evidence>
<name>A0A1G2QJM9_9BACT</name>
<accession>A0A1G2QJM9</accession>
<comment type="cofactor">
    <cofactor evidence="7">
        <name>Mg(2+)</name>
        <dbReference type="ChEBI" id="CHEBI:18420"/>
    </cofactor>
</comment>
<feature type="domain" description="Transcriptional repressor PaaX-like central Cas2-like" evidence="8">
    <location>
        <begin position="93"/>
        <end position="157"/>
    </location>
</feature>
<dbReference type="SUPFAM" id="SSF143430">
    <property type="entry name" value="TTP0101/SSO1404-like"/>
    <property type="match status" value="1"/>
</dbReference>
<keyword evidence="1 7" id="KW-0540">Nuclease</keyword>
<keyword evidence="6 7" id="KW-0051">Antiviral defense</keyword>
<keyword evidence="5 7" id="KW-0460">Magnesium</keyword>
<dbReference type="GO" id="GO:0016787">
    <property type="term" value="F:hydrolase activity"/>
    <property type="evidence" value="ECO:0007669"/>
    <property type="project" value="UniProtKB-KW"/>
</dbReference>
<comment type="subunit">
    <text evidence="7">Homodimer, forms a heterotetramer with a Cas1 homodimer.</text>
</comment>
<dbReference type="GO" id="GO:0051607">
    <property type="term" value="P:defense response to virus"/>
    <property type="evidence" value="ECO:0007669"/>
    <property type="project" value="UniProtKB-UniRule"/>
</dbReference>
<dbReference type="Pfam" id="PF20803">
    <property type="entry name" value="PaaX_M"/>
    <property type="match status" value="1"/>
</dbReference>
<dbReference type="HAMAP" id="MF_01471">
    <property type="entry name" value="Cas2"/>
    <property type="match status" value="1"/>
</dbReference>
<evidence type="ECO:0000256" key="7">
    <source>
        <dbReference type="HAMAP-Rule" id="MF_01471"/>
    </source>
</evidence>
<proteinExistence type="inferred from homology"/>
<dbReference type="NCBIfam" id="TIGR01573">
    <property type="entry name" value="cas2"/>
    <property type="match status" value="1"/>
</dbReference>
<keyword evidence="4 7" id="KW-0378">Hydrolase</keyword>
<feature type="binding site" evidence="7">
    <location>
        <position position="104"/>
    </location>
    <ligand>
        <name>Mg(2+)</name>
        <dbReference type="ChEBI" id="CHEBI:18420"/>
        <note>catalytic</note>
    </ligand>
</feature>
<dbReference type="Gene3D" id="3.30.70.2650">
    <property type="match status" value="1"/>
</dbReference>
<dbReference type="EC" id="3.1.-.-" evidence="7"/>
<organism evidence="9 10">
    <name type="scientific">Candidatus Vogelbacteria bacterium RIFOXYD1_FULL_51_18</name>
    <dbReference type="NCBI Taxonomy" id="1802440"/>
    <lineage>
        <taxon>Bacteria</taxon>
        <taxon>Candidatus Vogeliibacteriota</taxon>
    </lineage>
</organism>
<gene>
    <name evidence="7" type="primary">cas2</name>
    <name evidence="9" type="ORF">A2569_02590</name>
</gene>
<keyword evidence="2 7" id="KW-0479">Metal-binding</keyword>
<keyword evidence="3 7" id="KW-0255">Endonuclease</keyword>
<evidence type="ECO:0000256" key="4">
    <source>
        <dbReference type="ARBA" id="ARBA00022801"/>
    </source>
</evidence>
<evidence type="ECO:0000256" key="6">
    <source>
        <dbReference type="ARBA" id="ARBA00023118"/>
    </source>
</evidence>
<comment type="caution">
    <text evidence="9">The sequence shown here is derived from an EMBL/GenBank/DDBJ whole genome shotgun (WGS) entry which is preliminary data.</text>
</comment>